<reference evidence="2 3" key="1">
    <citation type="submission" date="2019-09" db="EMBL/GenBank/DDBJ databases">
        <title>Isolation and identification of active actinomycetes.</title>
        <authorList>
            <person name="Yu Z."/>
            <person name="Han C."/>
            <person name="Yu B."/>
        </authorList>
    </citation>
    <scope>NUCLEOTIDE SEQUENCE [LARGE SCALE GENOMIC DNA]</scope>
    <source>
        <strain evidence="2 3">NEAU-H2</strain>
    </source>
</reference>
<keyword evidence="3" id="KW-1185">Reference proteome</keyword>
<sequence>MEQDRAPAAGPSSSPRRTRGIRAVIPTPADQQGHRLRRDSCGGRYPAFDREVYKQRDTVERCVNRLEHRRGIATRYEKTVTARLAGPHIAAILTWSAR</sequence>
<accession>A0A7J5D4A7</accession>
<evidence type="ECO:0000313" key="3">
    <source>
        <dbReference type="Proteomes" id="UP000442990"/>
    </source>
</evidence>
<dbReference type="Proteomes" id="UP000442990">
    <property type="component" value="Unassembled WGS sequence"/>
</dbReference>
<comment type="caution">
    <text evidence="2">The sequence shown here is derived from an EMBL/GenBank/DDBJ whole genome shotgun (WGS) entry which is preliminary data.</text>
</comment>
<gene>
    <name evidence="2" type="ORF">F8144_37785</name>
</gene>
<proteinExistence type="predicted"/>
<evidence type="ECO:0000256" key="1">
    <source>
        <dbReference type="SAM" id="MobiDB-lite"/>
    </source>
</evidence>
<name>A0A7J5D4A7_9ACTN</name>
<evidence type="ECO:0000313" key="2">
    <source>
        <dbReference type="EMBL" id="KAB1978815.1"/>
    </source>
</evidence>
<dbReference type="RefSeq" id="WP_151473957.1">
    <property type="nucleotide sequence ID" value="NZ_WBKG01000047.1"/>
</dbReference>
<organism evidence="2 3">
    <name type="scientific">Streptomyces triticiradicis</name>
    <dbReference type="NCBI Taxonomy" id="2651189"/>
    <lineage>
        <taxon>Bacteria</taxon>
        <taxon>Bacillati</taxon>
        <taxon>Actinomycetota</taxon>
        <taxon>Actinomycetes</taxon>
        <taxon>Kitasatosporales</taxon>
        <taxon>Streptomycetaceae</taxon>
        <taxon>Streptomyces</taxon>
    </lineage>
</organism>
<protein>
    <submittedName>
        <fullName evidence="2">Transposase</fullName>
    </submittedName>
</protein>
<dbReference type="EMBL" id="WBKG01000047">
    <property type="protein sequence ID" value="KAB1978815.1"/>
    <property type="molecule type" value="Genomic_DNA"/>
</dbReference>
<dbReference type="AlphaFoldDB" id="A0A7J5D4A7"/>
<feature type="region of interest" description="Disordered" evidence="1">
    <location>
        <begin position="1"/>
        <end position="22"/>
    </location>
</feature>